<evidence type="ECO:0000256" key="6">
    <source>
        <dbReference type="ARBA" id="ARBA00022670"/>
    </source>
</evidence>
<dbReference type="PANTHER" id="PTHR32282">
    <property type="entry name" value="BINDING PROTEIN TRANSPEPTIDASE, PUTATIVE-RELATED"/>
    <property type="match status" value="1"/>
</dbReference>
<evidence type="ECO:0000313" key="22">
    <source>
        <dbReference type="EMBL" id="AEB14041.1"/>
    </source>
</evidence>
<keyword evidence="10" id="KW-0378">Hydrolase</keyword>
<reference evidence="23" key="2">
    <citation type="submission" date="2011-04" db="EMBL/GenBank/DDBJ databases">
        <title>The complete genome of chromosome of Treponema succinifaciens DSM 2489.</title>
        <authorList>
            <person name="Lucas S."/>
            <person name="Copeland A."/>
            <person name="Lapidus A."/>
            <person name="Bruce D."/>
            <person name="Goodwin L."/>
            <person name="Pitluck S."/>
            <person name="Peters L."/>
            <person name="Kyrpides N."/>
            <person name="Mavromatis K."/>
            <person name="Ivanova N."/>
            <person name="Ovchinnikova G."/>
            <person name="Teshima H."/>
            <person name="Detter J.C."/>
            <person name="Tapia R."/>
            <person name="Han C."/>
            <person name="Land M."/>
            <person name="Hauser L."/>
            <person name="Markowitz V."/>
            <person name="Cheng J.-F."/>
            <person name="Hugenholtz P."/>
            <person name="Woyke T."/>
            <person name="Wu D."/>
            <person name="Gronow S."/>
            <person name="Wellnitz S."/>
            <person name="Brambilla E."/>
            <person name="Klenk H.-P."/>
            <person name="Eisen J.A."/>
        </authorList>
    </citation>
    <scope>NUCLEOTIDE SEQUENCE [LARGE SCALE GENOMIC DNA]</scope>
    <source>
        <strain evidence="23">ATCC 33096 / DSM 2489 / 6091</strain>
    </source>
</reference>
<comment type="similarity">
    <text evidence="4">In the N-terminal section; belongs to the glycosyltransferase 51 family.</text>
</comment>
<evidence type="ECO:0000313" key="23">
    <source>
        <dbReference type="Proteomes" id="UP000006852"/>
    </source>
</evidence>
<feature type="domain" description="Penicillin-binding protein transpeptidase" evidence="20">
    <location>
        <begin position="410"/>
        <end position="698"/>
    </location>
</feature>
<evidence type="ECO:0000256" key="18">
    <source>
        <dbReference type="ARBA" id="ARBA00049902"/>
    </source>
</evidence>
<dbReference type="Gene3D" id="3.40.710.10">
    <property type="entry name" value="DD-peptidase/beta-lactamase superfamily"/>
    <property type="match status" value="2"/>
</dbReference>
<evidence type="ECO:0000256" key="4">
    <source>
        <dbReference type="ARBA" id="ARBA00007739"/>
    </source>
</evidence>
<dbReference type="eggNOG" id="COG5009">
    <property type="taxonomic scope" value="Bacteria"/>
</dbReference>
<keyword evidence="8 22" id="KW-0808">Transferase</keyword>
<accession>F2NXG2</accession>
<evidence type="ECO:0000256" key="10">
    <source>
        <dbReference type="ARBA" id="ARBA00022801"/>
    </source>
</evidence>
<dbReference type="InterPro" id="IPR012338">
    <property type="entry name" value="Beta-lactam/transpept-like"/>
</dbReference>
<evidence type="ECO:0000256" key="19">
    <source>
        <dbReference type="SAM" id="MobiDB-lite"/>
    </source>
</evidence>
<comment type="similarity">
    <text evidence="3">In the C-terminal section; belongs to the transpeptidase family.</text>
</comment>
<keyword evidence="15" id="KW-0511">Multifunctional enzyme</keyword>
<dbReference type="InterPro" id="IPR036950">
    <property type="entry name" value="PBP_transglycosylase"/>
</dbReference>
<keyword evidence="7 22" id="KW-0328">Glycosyltransferase</keyword>
<dbReference type="RefSeq" id="WP_013701330.1">
    <property type="nucleotide sequence ID" value="NC_015385.1"/>
</dbReference>
<dbReference type="PANTHER" id="PTHR32282:SF27">
    <property type="entry name" value="PENICILLIN-BINDING PROTEIN 1A"/>
    <property type="match status" value="1"/>
</dbReference>
<comment type="catalytic activity">
    <reaction evidence="18">
        <text>[GlcNAc-(1-&gt;4)-Mur2Ac(oyl-L-Ala-gamma-D-Glu-L-Lys-D-Ala-D-Ala)](n)-di-trans,octa-cis-undecaprenyl diphosphate + beta-D-GlcNAc-(1-&gt;4)-Mur2Ac(oyl-L-Ala-gamma-D-Glu-L-Lys-D-Ala-D-Ala)-di-trans,octa-cis-undecaprenyl diphosphate = [GlcNAc-(1-&gt;4)-Mur2Ac(oyl-L-Ala-gamma-D-Glu-L-Lys-D-Ala-D-Ala)](n+1)-di-trans,octa-cis-undecaprenyl diphosphate + di-trans,octa-cis-undecaprenyl diphosphate + H(+)</text>
        <dbReference type="Rhea" id="RHEA:23708"/>
        <dbReference type="Rhea" id="RHEA-COMP:9602"/>
        <dbReference type="Rhea" id="RHEA-COMP:9603"/>
        <dbReference type="ChEBI" id="CHEBI:15378"/>
        <dbReference type="ChEBI" id="CHEBI:58405"/>
        <dbReference type="ChEBI" id="CHEBI:60033"/>
        <dbReference type="ChEBI" id="CHEBI:78435"/>
        <dbReference type="EC" id="2.4.99.28"/>
    </reaction>
</comment>
<dbReference type="EMBL" id="CP002631">
    <property type="protein sequence ID" value="AEB14041.1"/>
    <property type="molecule type" value="Genomic_DNA"/>
</dbReference>
<dbReference type="GeneID" id="302998290"/>
<keyword evidence="16" id="KW-0961">Cell wall biogenesis/degradation</keyword>
<dbReference type="GO" id="GO:0008360">
    <property type="term" value="P:regulation of cell shape"/>
    <property type="evidence" value="ECO:0007669"/>
    <property type="project" value="UniProtKB-KW"/>
</dbReference>
<dbReference type="GO" id="GO:0030288">
    <property type="term" value="C:outer membrane-bounded periplasmic space"/>
    <property type="evidence" value="ECO:0007669"/>
    <property type="project" value="TreeGrafter"/>
</dbReference>
<evidence type="ECO:0000259" key="21">
    <source>
        <dbReference type="Pfam" id="PF00912"/>
    </source>
</evidence>
<evidence type="ECO:0000256" key="16">
    <source>
        <dbReference type="ARBA" id="ARBA00023316"/>
    </source>
</evidence>
<evidence type="ECO:0000256" key="3">
    <source>
        <dbReference type="ARBA" id="ARBA00007090"/>
    </source>
</evidence>
<dbReference type="InterPro" id="IPR023346">
    <property type="entry name" value="Lysozyme-like_dom_sf"/>
</dbReference>
<dbReference type="GO" id="GO:0016020">
    <property type="term" value="C:membrane"/>
    <property type="evidence" value="ECO:0007669"/>
    <property type="project" value="UniProtKB-SubCell"/>
</dbReference>
<feature type="domain" description="Glycosyl transferase family 51" evidence="21">
    <location>
        <begin position="52"/>
        <end position="227"/>
    </location>
</feature>
<keyword evidence="13" id="KW-1133">Transmembrane helix</keyword>
<evidence type="ECO:0000256" key="7">
    <source>
        <dbReference type="ARBA" id="ARBA00022676"/>
    </source>
</evidence>
<proteinExistence type="inferred from homology"/>
<dbReference type="InterPro" id="IPR001460">
    <property type="entry name" value="PCN-bd_Tpept"/>
</dbReference>
<evidence type="ECO:0000256" key="11">
    <source>
        <dbReference type="ARBA" id="ARBA00022960"/>
    </source>
</evidence>
<evidence type="ECO:0000256" key="9">
    <source>
        <dbReference type="ARBA" id="ARBA00022692"/>
    </source>
</evidence>
<gene>
    <name evidence="22" type="ordered locus">Tresu_1129</name>
</gene>
<dbReference type="Gene3D" id="1.10.3810.10">
    <property type="entry name" value="Biosynthetic peptidoglycan transglycosylase-like"/>
    <property type="match status" value="1"/>
</dbReference>
<dbReference type="Proteomes" id="UP000006852">
    <property type="component" value="Chromosome"/>
</dbReference>
<keyword evidence="6" id="KW-0645">Protease</keyword>
<keyword evidence="11" id="KW-0133">Cell shape</keyword>
<dbReference type="Pfam" id="PF00912">
    <property type="entry name" value="Transgly"/>
    <property type="match status" value="1"/>
</dbReference>
<keyword evidence="14" id="KW-0472">Membrane</keyword>
<evidence type="ECO:0000256" key="2">
    <source>
        <dbReference type="ARBA" id="ARBA00004752"/>
    </source>
</evidence>
<feature type="region of interest" description="Disordered" evidence="19">
    <location>
        <begin position="832"/>
        <end position="860"/>
    </location>
</feature>
<keyword evidence="23" id="KW-1185">Reference proteome</keyword>
<dbReference type="HOGENOM" id="CLU_006354_2_4_12"/>
<dbReference type="InterPro" id="IPR050396">
    <property type="entry name" value="Glycosyltr_51/Transpeptidase"/>
</dbReference>
<dbReference type="Pfam" id="PF00905">
    <property type="entry name" value="Transpeptidase"/>
    <property type="match status" value="1"/>
</dbReference>
<evidence type="ECO:0000256" key="14">
    <source>
        <dbReference type="ARBA" id="ARBA00023136"/>
    </source>
</evidence>
<comment type="pathway">
    <text evidence="2">Cell wall biogenesis; peptidoglycan biosynthesis.</text>
</comment>
<dbReference type="AlphaFoldDB" id="F2NXG2"/>
<keyword evidence="5" id="KW-0121">Carboxypeptidase</keyword>
<dbReference type="GO" id="GO:0071555">
    <property type="term" value="P:cell wall organization"/>
    <property type="evidence" value="ECO:0007669"/>
    <property type="project" value="UniProtKB-KW"/>
</dbReference>
<protein>
    <recommendedName>
        <fullName evidence="17">peptidoglycan glycosyltransferase</fullName>
        <ecNumber evidence="17">2.4.99.28</ecNumber>
    </recommendedName>
</protein>
<name>F2NXG2_TRES6</name>
<dbReference type="GO" id="GO:0009252">
    <property type="term" value="P:peptidoglycan biosynthetic process"/>
    <property type="evidence" value="ECO:0007669"/>
    <property type="project" value="UniProtKB-KW"/>
</dbReference>
<evidence type="ECO:0000256" key="5">
    <source>
        <dbReference type="ARBA" id="ARBA00022645"/>
    </source>
</evidence>
<dbReference type="STRING" id="869209.Tresu_1129"/>
<dbReference type="InterPro" id="IPR001264">
    <property type="entry name" value="Glyco_trans_51"/>
</dbReference>
<sequence length="860" mass="96483">MPLIISGALLFFALVFGSLLGAGLAATRNTINTENFTDFETSLPTRLLDINGELITEFASDERREIIALKNLPQHMIDALLTREDRIFYSHHGFSVKALFRAVVGVLTRNSLGGGSTLSQQIAGTLYCDRQEYSVKRKLKELWWAIQMERRYSKDEILELYLNKIYFGGGTYGVNAASKYYFGHDATEITPAESAILVIQLSNPSFYNPFEHPNRAMARQKDVLEAMVNSGYISQQQADDSFDTYWANFDYTRTNASAHAMQNDEAPWFSEYVRRNLSGMIYGTEDIYTSGFTVNTTLNLSHQKAAEEVMQDYIHAANRIYQRTMNSHERATFSKYIPLTELFSLVFNLPDLKLGEQRNQATAMNHYRDEINPIIDVMSMVCGIESLKTEIVNKGNSLIQQKAEKTTIEGTMIAIENSTGYIDALVGGSKYDKTNQFIRAVQAKLQPGSTFKPLYYSEAIESQKFTMTTIISDTPQVFHKEDGTPYIPQDFKGQWEGDVEFWYALAHSMNVPSIKVLDTIGFDSAIKRTSALLGIPSNEFEARHFEPVYPFGLGVCSVRPIEVAKAYATIANRGKEVKPIAILSVEDKNGNIIFNPGKEQADAQKSKNGSKQILTEETAFIMQEIMKNTVASGTLRYGSDWDSTYWVTGKRKGRGNKFNFVNSNGKTFQMPVAGKTGTTQNWADAWAAGFTPYYTSVFWFGFDKPGQSLGLSITGSTLAGVAWGDFMNAANKDKPYKPFYDEKPKDLIQLEVCTRSGGILTPECGSNRITAYYYPGTEPTEPCKKHTDDSGRNLGAARLKKARIKAGYNFDEGIDDSPLMVDLSFLKSGKLSSETRQEESEYELLQPQRNSDDFSNWLLD</sequence>
<dbReference type="SUPFAM" id="SSF53955">
    <property type="entry name" value="Lysozyme-like"/>
    <property type="match status" value="1"/>
</dbReference>
<dbReference type="GO" id="GO:0008955">
    <property type="term" value="F:peptidoglycan glycosyltransferase activity"/>
    <property type="evidence" value="ECO:0007669"/>
    <property type="project" value="UniProtKB-EC"/>
</dbReference>
<dbReference type="GO" id="GO:0008658">
    <property type="term" value="F:penicillin binding"/>
    <property type="evidence" value="ECO:0007669"/>
    <property type="project" value="InterPro"/>
</dbReference>
<dbReference type="GO" id="GO:0004180">
    <property type="term" value="F:carboxypeptidase activity"/>
    <property type="evidence" value="ECO:0007669"/>
    <property type="project" value="UniProtKB-KW"/>
</dbReference>
<organism evidence="22 23">
    <name type="scientific">Treponema succinifaciens (strain ATCC 33096 / DSM 2489 / 6091)</name>
    <dbReference type="NCBI Taxonomy" id="869209"/>
    <lineage>
        <taxon>Bacteria</taxon>
        <taxon>Pseudomonadati</taxon>
        <taxon>Spirochaetota</taxon>
        <taxon>Spirochaetia</taxon>
        <taxon>Spirochaetales</taxon>
        <taxon>Treponemataceae</taxon>
        <taxon>Treponema</taxon>
    </lineage>
</organism>
<dbReference type="SUPFAM" id="SSF56601">
    <property type="entry name" value="beta-lactamase/transpeptidase-like"/>
    <property type="match status" value="1"/>
</dbReference>
<evidence type="ECO:0000256" key="1">
    <source>
        <dbReference type="ARBA" id="ARBA00004370"/>
    </source>
</evidence>
<dbReference type="EC" id="2.4.99.28" evidence="17"/>
<evidence type="ECO:0000256" key="17">
    <source>
        <dbReference type="ARBA" id="ARBA00044770"/>
    </source>
</evidence>
<evidence type="ECO:0000256" key="15">
    <source>
        <dbReference type="ARBA" id="ARBA00023268"/>
    </source>
</evidence>
<dbReference type="GO" id="GO:0006508">
    <property type="term" value="P:proteolysis"/>
    <property type="evidence" value="ECO:0007669"/>
    <property type="project" value="UniProtKB-KW"/>
</dbReference>
<evidence type="ECO:0000256" key="13">
    <source>
        <dbReference type="ARBA" id="ARBA00022989"/>
    </source>
</evidence>
<evidence type="ECO:0000259" key="20">
    <source>
        <dbReference type="Pfam" id="PF00905"/>
    </source>
</evidence>
<reference evidence="22 23" key="1">
    <citation type="journal article" date="2011" name="Stand. Genomic Sci.">
        <title>Complete genome sequence of Treponema succinifaciens type strain (6091).</title>
        <authorList>
            <person name="Han C."/>
            <person name="Gronow S."/>
            <person name="Teshima H."/>
            <person name="Lapidus A."/>
            <person name="Nolan M."/>
            <person name="Lucas S."/>
            <person name="Hammon N."/>
            <person name="Deshpande S."/>
            <person name="Cheng J.F."/>
            <person name="Zeytun A."/>
            <person name="Tapia R."/>
            <person name="Goodwin L."/>
            <person name="Pitluck S."/>
            <person name="Liolios K."/>
            <person name="Pagani I."/>
            <person name="Ivanova N."/>
            <person name="Mavromatis K."/>
            <person name="Mikhailova N."/>
            <person name="Huntemann M."/>
            <person name="Pati A."/>
            <person name="Chen A."/>
            <person name="Palaniappan K."/>
            <person name="Land M."/>
            <person name="Hauser L."/>
            <person name="Brambilla E.M."/>
            <person name="Rohde M."/>
            <person name="Goker M."/>
            <person name="Woyke T."/>
            <person name="Bristow J."/>
            <person name="Eisen J.A."/>
            <person name="Markowitz V."/>
            <person name="Hugenholtz P."/>
            <person name="Kyrpides N.C."/>
            <person name="Klenk H.P."/>
            <person name="Detter J.C."/>
        </authorList>
    </citation>
    <scope>NUCLEOTIDE SEQUENCE [LARGE SCALE GENOMIC DNA]</scope>
    <source>
        <strain evidence="23">ATCC 33096 / DSM 2489 / 6091</strain>
    </source>
</reference>
<evidence type="ECO:0000256" key="8">
    <source>
        <dbReference type="ARBA" id="ARBA00022679"/>
    </source>
</evidence>
<keyword evidence="9" id="KW-0812">Transmembrane</keyword>
<keyword evidence="12" id="KW-0573">Peptidoglycan synthesis</keyword>
<comment type="subcellular location">
    <subcellularLocation>
        <location evidence="1">Membrane</location>
    </subcellularLocation>
</comment>
<evidence type="ECO:0000256" key="12">
    <source>
        <dbReference type="ARBA" id="ARBA00022984"/>
    </source>
</evidence>
<dbReference type="NCBIfam" id="TIGR02074">
    <property type="entry name" value="PBP_1a_fam"/>
    <property type="match status" value="1"/>
</dbReference>
<dbReference type="KEGG" id="tsu:Tresu_1129"/>